<dbReference type="InterPro" id="IPR036779">
    <property type="entry name" value="LysM_dom_sf"/>
</dbReference>
<feature type="compositionally biased region" description="Low complexity" evidence="1">
    <location>
        <begin position="61"/>
        <end position="87"/>
    </location>
</feature>
<feature type="domain" description="LysM" evidence="2">
    <location>
        <begin position="468"/>
        <end position="517"/>
    </location>
</feature>
<feature type="compositionally biased region" description="Basic and acidic residues" evidence="1">
    <location>
        <begin position="362"/>
        <end position="378"/>
    </location>
</feature>
<feature type="compositionally biased region" description="Low complexity" evidence="1">
    <location>
        <begin position="396"/>
        <end position="407"/>
    </location>
</feature>
<evidence type="ECO:0000256" key="1">
    <source>
        <dbReference type="SAM" id="MobiDB-lite"/>
    </source>
</evidence>
<name>A0ABQ4S403_9HYPH</name>
<reference evidence="3" key="1">
    <citation type="journal article" date="2021" name="Front. Microbiol.">
        <title>Comprehensive Comparative Genomics and Phenotyping of Methylobacterium Species.</title>
        <authorList>
            <person name="Alessa O."/>
            <person name="Ogura Y."/>
            <person name="Fujitani Y."/>
            <person name="Takami H."/>
            <person name="Hayashi T."/>
            <person name="Sahin N."/>
            <person name="Tani A."/>
        </authorList>
    </citation>
    <scope>NUCLEOTIDE SEQUENCE</scope>
    <source>
        <strain evidence="3">DSM 19015</strain>
    </source>
</reference>
<feature type="compositionally biased region" description="Low complexity" evidence="1">
    <location>
        <begin position="230"/>
        <end position="244"/>
    </location>
</feature>
<comment type="caution">
    <text evidence="3">The sequence shown here is derived from an EMBL/GenBank/DDBJ whole genome shotgun (WGS) entry which is preliminary data.</text>
</comment>
<evidence type="ECO:0000313" key="3">
    <source>
        <dbReference type="EMBL" id="GJD96420.1"/>
    </source>
</evidence>
<dbReference type="Pfam" id="PF01476">
    <property type="entry name" value="LysM"/>
    <property type="match status" value="1"/>
</dbReference>
<dbReference type="EMBL" id="BPQP01000060">
    <property type="protein sequence ID" value="GJD96420.1"/>
    <property type="molecule type" value="Genomic_DNA"/>
</dbReference>
<dbReference type="PANTHER" id="PTHR34700:SF4">
    <property type="entry name" value="PHAGE-LIKE ELEMENT PBSX PROTEIN XKDP"/>
    <property type="match status" value="1"/>
</dbReference>
<dbReference type="InterPro" id="IPR052196">
    <property type="entry name" value="Bact_Kbp"/>
</dbReference>
<feature type="compositionally biased region" description="Pro residues" evidence="1">
    <location>
        <begin position="408"/>
        <end position="425"/>
    </location>
</feature>
<dbReference type="RefSeq" id="WP_238245526.1">
    <property type="nucleotide sequence ID" value="NZ_BPQP01000060.1"/>
</dbReference>
<keyword evidence="4" id="KW-1185">Reference proteome</keyword>
<dbReference type="Gene3D" id="3.10.350.10">
    <property type="entry name" value="LysM domain"/>
    <property type="match status" value="1"/>
</dbReference>
<feature type="region of interest" description="Disordered" evidence="1">
    <location>
        <begin position="51"/>
        <end position="122"/>
    </location>
</feature>
<dbReference type="PROSITE" id="PS51782">
    <property type="entry name" value="LYSM"/>
    <property type="match status" value="1"/>
</dbReference>
<dbReference type="InterPro" id="IPR018392">
    <property type="entry name" value="LysM"/>
</dbReference>
<evidence type="ECO:0000259" key="2">
    <source>
        <dbReference type="PROSITE" id="PS51782"/>
    </source>
</evidence>
<dbReference type="PANTHER" id="PTHR34700">
    <property type="entry name" value="POTASSIUM BINDING PROTEIN KBP"/>
    <property type="match status" value="1"/>
</dbReference>
<feature type="region of interest" description="Disordered" evidence="1">
    <location>
        <begin position="225"/>
        <end position="268"/>
    </location>
</feature>
<gene>
    <name evidence="3" type="ORF">OCOJLMKI_3641</name>
</gene>
<sequence length="532" mass="54811">MTAELRRSLFLAFAGLLAGFALVVTLFGTGELLKRGFGSNDPKEAPAVAALPREVEPGTQPKPATSAPSEAPAAAAVTPGKPQPAGESAERPPAPGPAATPGQNAEAVPAQESAKAKPAPSFDIIRVEPNGDAVIAGRGVPNTTVELLRDGQPIARVLIDPSGQFALVPPALPAGNSELTLRATAADGQVRTAKEAVAVVVASRRDAKPLIALTSPDKPTVVISQPDPVSPSAAAEPKAAQARPVKPAVGARAALPPDAEGKPKAAEPTPVKIVSVDAEEGGRLYVTSQASPGATVRLYLNDTLVAPGSAGPDGRVAFTIGRGVKPGDYRIRIDQVDPVSGKVKTRSEVAFAVPAAPPTKLPAREKPVEPVRSEERRAPPVAALNRTSPVPPAPSSPAERQASAAPGAPLPLPQERPAAPLPPPSVAAASPQPTPMIATAPEPSRAPAEKLAAASPEEPRTVFVPEIGTAKIIRGDNLWQISRRVYGKGMRYTVIFDANQPQIRDPNRIFPGQIFVVPPEATEAARSNGKRG</sequence>
<dbReference type="SMART" id="SM00257">
    <property type="entry name" value="LysM"/>
    <property type="match status" value="1"/>
</dbReference>
<organism evidence="3 4">
    <name type="scientific">Methylobacterium iners</name>
    <dbReference type="NCBI Taxonomy" id="418707"/>
    <lineage>
        <taxon>Bacteria</taxon>
        <taxon>Pseudomonadati</taxon>
        <taxon>Pseudomonadota</taxon>
        <taxon>Alphaproteobacteria</taxon>
        <taxon>Hyphomicrobiales</taxon>
        <taxon>Methylobacteriaceae</taxon>
        <taxon>Methylobacterium</taxon>
    </lineage>
</organism>
<evidence type="ECO:0000313" key="4">
    <source>
        <dbReference type="Proteomes" id="UP001055125"/>
    </source>
</evidence>
<protein>
    <recommendedName>
        <fullName evidence="2">LysM domain-containing protein</fullName>
    </recommendedName>
</protein>
<dbReference type="CDD" id="cd00118">
    <property type="entry name" value="LysM"/>
    <property type="match status" value="1"/>
</dbReference>
<dbReference type="Proteomes" id="UP001055125">
    <property type="component" value="Unassembled WGS sequence"/>
</dbReference>
<proteinExistence type="predicted"/>
<feature type="region of interest" description="Disordered" evidence="1">
    <location>
        <begin position="354"/>
        <end position="457"/>
    </location>
</feature>
<reference evidence="3" key="2">
    <citation type="submission" date="2021-08" db="EMBL/GenBank/DDBJ databases">
        <authorList>
            <person name="Tani A."/>
            <person name="Ola A."/>
            <person name="Ogura Y."/>
            <person name="Katsura K."/>
            <person name="Hayashi T."/>
        </authorList>
    </citation>
    <scope>NUCLEOTIDE SEQUENCE</scope>
    <source>
        <strain evidence="3">DSM 19015</strain>
    </source>
</reference>
<accession>A0ABQ4S403</accession>